<evidence type="ECO:0000313" key="13">
    <source>
        <dbReference type="EMBL" id="MBM6831439.1"/>
    </source>
</evidence>
<dbReference type="InterPro" id="IPR017900">
    <property type="entry name" value="4Fe4S_Fe_S_CS"/>
</dbReference>
<dbReference type="EMBL" id="JACJLU010000004">
    <property type="protein sequence ID" value="MBM6831439.1"/>
    <property type="molecule type" value="Genomic_DNA"/>
</dbReference>
<dbReference type="PROSITE" id="PS51918">
    <property type="entry name" value="RADICAL_SAM"/>
    <property type="match status" value="1"/>
</dbReference>
<dbReference type="Pfam" id="PF04055">
    <property type="entry name" value="Radical_SAM"/>
    <property type="match status" value="1"/>
</dbReference>
<dbReference type="SFLD" id="SFLDG01066">
    <property type="entry name" value="organic_radical-activating_enz"/>
    <property type="match status" value="1"/>
</dbReference>
<dbReference type="AlphaFoldDB" id="A0A7W8FYR4"/>
<evidence type="ECO:0000256" key="2">
    <source>
        <dbReference type="ARBA" id="ARBA00009777"/>
    </source>
</evidence>
<keyword evidence="7" id="KW-0408">Iron</keyword>
<feature type="domain" description="4Fe-4S ferredoxin-type" evidence="10">
    <location>
        <begin position="74"/>
        <end position="101"/>
    </location>
</feature>
<dbReference type="EMBL" id="JACHHD010000002">
    <property type="protein sequence ID" value="MBB5184237.1"/>
    <property type="molecule type" value="Genomic_DNA"/>
</dbReference>
<dbReference type="InterPro" id="IPR007197">
    <property type="entry name" value="rSAM"/>
</dbReference>
<dbReference type="EC" id="1.97.1.4" evidence="12"/>
<dbReference type="InterPro" id="IPR012839">
    <property type="entry name" value="Organic_radical_activase"/>
</dbReference>
<feature type="domain" description="Radical SAM core" evidence="11">
    <location>
        <begin position="13"/>
        <end position="291"/>
    </location>
</feature>
<dbReference type="GO" id="GO:0016829">
    <property type="term" value="F:lyase activity"/>
    <property type="evidence" value="ECO:0007669"/>
    <property type="project" value="UniProtKB-KW"/>
</dbReference>
<protein>
    <submittedName>
        <fullName evidence="13">Glycyl-radical enzyme activating protein</fullName>
    </submittedName>
    <submittedName>
        <fullName evidence="12">Pyruvate formate lyase activating enzyme</fullName>
        <ecNumber evidence="12">1.97.1.4</ecNumber>
    </submittedName>
</protein>
<dbReference type="Proteomes" id="UP000521313">
    <property type="component" value="Unassembled WGS sequence"/>
</dbReference>
<dbReference type="SUPFAM" id="SSF54862">
    <property type="entry name" value="4Fe-4S ferredoxins"/>
    <property type="match status" value="1"/>
</dbReference>
<dbReference type="InterPro" id="IPR017896">
    <property type="entry name" value="4Fe4S_Fe-S-bd"/>
</dbReference>
<dbReference type="GO" id="GO:0043365">
    <property type="term" value="F:[formate-C-acetyltransferase]-activating enzyme activity"/>
    <property type="evidence" value="ECO:0007669"/>
    <property type="project" value="UniProtKB-EC"/>
</dbReference>
<keyword evidence="12" id="KW-0670">Pyruvate</keyword>
<evidence type="ECO:0000256" key="5">
    <source>
        <dbReference type="ARBA" id="ARBA00022723"/>
    </source>
</evidence>
<dbReference type="Gene3D" id="3.30.70.20">
    <property type="match status" value="1"/>
</dbReference>
<dbReference type="PROSITE" id="PS01087">
    <property type="entry name" value="RADICAL_ACTIVATING"/>
    <property type="match status" value="1"/>
</dbReference>
<keyword evidence="3" id="KW-0004">4Fe-4S</keyword>
<comment type="catalytic activity">
    <reaction evidence="9">
        <text>glycyl-[protein] + reduced [flavodoxin] + S-adenosyl-L-methionine = glycin-2-yl radical-[protein] + semiquinone [flavodoxin] + 5'-deoxyadenosine + L-methionine + H(+)</text>
        <dbReference type="Rhea" id="RHEA:61976"/>
        <dbReference type="Rhea" id="RHEA-COMP:10622"/>
        <dbReference type="Rhea" id="RHEA-COMP:14480"/>
        <dbReference type="Rhea" id="RHEA-COMP:15993"/>
        <dbReference type="Rhea" id="RHEA-COMP:15994"/>
        <dbReference type="ChEBI" id="CHEBI:15378"/>
        <dbReference type="ChEBI" id="CHEBI:17319"/>
        <dbReference type="ChEBI" id="CHEBI:29947"/>
        <dbReference type="ChEBI" id="CHEBI:32722"/>
        <dbReference type="ChEBI" id="CHEBI:57618"/>
        <dbReference type="ChEBI" id="CHEBI:57844"/>
        <dbReference type="ChEBI" id="CHEBI:59789"/>
        <dbReference type="ChEBI" id="CHEBI:140311"/>
    </reaction>
</comment>
<evidence type="ECO:0000259" key="11">
    <source>
        <dbReference type="PROSITE" id="PS51918"/>
    </source>
</evidence>
<reference evidence="12 14" key="1">
    <citation type="submission" date="2020-08" db="EMBL/GenBank/DDBJ databases">
        <title>Genomic Encyclopedia of Type Strains, Phase IV (KMG-IV): sequencing the most valuable type-strain genomes for metagenomic binning, comparative biology and taxonomic classification.</title>
        <authorList>
            <person name="Goeker M."/>
        </authorList>
    </citation>
    <scope>NUCLEOTIDE SEQUENCE [LARGE SCALE GENOMIC DNA]</scope>
    <source>
        <strain evidence="12 14">DSM 26963</strain>
    </source>
</reference>
<comment type="caution">
    <text evidence="12">The sequence shown here is derived from an EMBL/GenBank/DDBJ whole genome shotgun (WGS) entry which is preliminary data.</text>
</comment>
<dbReference type="NCBIfam" id="TIGR02494">
    <property type="entry name" value="PFLE_PFLC"/>
    <property type="match status" value="1"/>
</dbReference>
<dbReference type="PIRSF" id="PIRSF000371">
    <property type="entry name" value="PFL_act_enz"/>
    <property type="match status" value="1"/>
</dbReference>
<dbReference type="Pfam" id="PF00037">
    <property type="entry name" value="Fer4"/>
    <property type="match status" value="1"/>
</dbReference>
<dbReference type="GO" id="GO:0051539">
    <property type="term" value="F:4 iron, 4 sulfur cluster binding"/>
    <property type="evidence" value="ECO:0007669"/>
    <property type="project" value="UniProtKB-KW"/>
</dbReference>
<dbReference type="Proteomes" id="UP000775500">
    <property type="component" value="Unassembled WGS sequence"/>
</dbReference>
<dbReference type="InterPro" id="IPR058240">
    <property type="entry name" value="rSAM_sf"/>
</dbReference>
<keyword evidence="8" id="KW-0411">Iron-sulfur</keyword>
<dbReference type="SUPFAM" id="SSF102114">
    <property type="entry name" value="Radical SAM enzymes"/>
    <property type="match status" value="1"/>
</dbReference>
<dbReference type="PANTHER" id="PTHR30352">
    <property type="entry name" value="PYRUVATE FORMATE-LYASE-ACTIVATING ENZYME"/>
    <property type="match status" value="1"/>
</dbReference>
<evidence type="ECO:0000256" key="4">
    <source>
        <dbReference type="ARBA" id="ARBA00022691"/>
    </source>
</evidence>
<dbReference type="SFLD" id="SFLDS00029">
    <property type="entry name" value="Radical_SAM"/>
    <property type="match status" value="1"/>
</dbReference>
<dbReference type="RefSeq" id="WP_183374038.1">
    <property type="nucleotide sequence ID" value="NZ_JACHHD010000002.1"/>
</dbReference>
<comment type="similarity">
    <text evidence="2">Belongs to the organic radical-activating enzymes family.</text>
</comment>
<evidence type="ECO:0000313" key="15">
    <source>
        <dbReference type="Proteomes" id="UP000775500"/>
    </source>
</evidence>
<dbReference type="PANTHER" id="PTHR30352:SF4">
    <property type="entry name" value="PYRUVATE FORMATE-LYASE 2-ACTIVATING ENZYME"/>
    <property type="match status" value="1"/>
</dbReference>
<feature type="domain" description="4Fe-4S ferredoxin-type" evidence="10">
    <location>
        <begin position="44"/>
        <end position="73"/>
    </location>
</feature>
<evidence type="ECO:0000256" key="1">
    <source>
        <dbReference type="ARBA" id="ARBA00001966"/>
    </source>
</evidence>
<evidence type="ECO:0000256" key="8">
    <source>
        <dbReference type="ARBA" id="ARBA00023014"/>
    </source>
</evidence>
<dbReference type="Gene3D" id="3.20.20.70">
    <property type="entry name" value="Aldolase class I"/>
    <property type="match status" value="1"/>
</dbReference>
<keyword evidence="6 12" id="KW-0560">Oxidoreductase</keyword>
<keyword evidence="5" id="KW-0479">Metal-binding</keyword>
<reference evidence="13" key="2">
    <citation type="submission" date="2020-08" db="EMBL/GenBank/DDBJ databases">
        <authorList>
            <person name="Cejkova D."/>
            <person name="Kubasova T."/>
            <person name="Jahodarova E."/>
            <person name="Rychlik I."/>
        </authorList>
    </citation>
    <scope>NUCLEOTIDE SEQUENCE</scope>
    <source>
        <strain evidence="13">An423</strain>
    </source>
</reference>
<evidence type="ECO:0000256" key="9">
    <source>
        <dbReference type="ARBA" id="ARBA00047365"/>
    </source>
</evidence>
<dbReference type="InterPro" id="IPR001989">
    <property type="entry name" value="Radical_activat_CS"/>
</dbReference>
<dbReference type="PROSITE" id="PS51379">
    <property type="entry name" value="4FE4S_FER_2"/>
    <property type="match status" value="2"/>
</dbReference>
<evidence type="ECO:0000313" key="14">
    <source>
        <dbReference type="Proteomes" id="UP000521313"/>
    </source>
</evidence>
<evidence type="ECO:0000259" key="10">
    <source>
        <dbReference type="PROSITE" id="PS51379"/>
    </source>
</evidence>
<dbReference type="InterPro" id="IPR034457">
    <property type="entry name" value="Organic_radical-activating"/>
</dbReference>
<evidence type="ECO:0000256" key="7">
    <source>
        <dbReference type="ARBA" id="ARBA00023004"/>
    </source>
</evidence>
<name>A0A7W8FYR4_9FIRM</name>
<evidence type="ECO:0000256" key="6">
    <source>
        <dbReference type="ARBA" id="ARBA00023002"/>
    </source>
</evidence>
<evidence type="ECO:0000313" key="12">
    <source>
        <dbReference type="EMBL" id="MBB5184237.1"/>
    </source>
</evidence>
<dbReference type="InterPro" id="IPR013785">
    <property type="entry name" value="Aldolase_TIM"/>
</dbReference>
<reference evidence="13 15" key="3">
    <citation type="journal article" date="2021" name="Sci. Rep.">
        <title>The distribution of antibiotic resistance genes in chicken gut microbiota commensals.</title>
        <authorList>
            <person name="Juricova H."/>
            <person name="Matiasovicova J."/>
            <person name="Kubasova T."/>
            <person name="Cejkova D."/>
            <person name="Rychlik I."/>
        </authorList>
    </citation>
    <scope>NUCLEOTIDE SEQUENCE [LARGE SCALE GENOMIC DNA]</scope>
    <source>
        <strain evidence="13 15">An423</strain>
    </source>
</reference>
<keyword evidence="15" id="KW-1185">Reference proteome</keyword>
<proteinExistence type="inferred from homology"/>
<keyword evidence="12" id="KW-0456">Lyase</keyword>
<dbReference type="PROSITE" id="PS00198">
    <property type="entry name" value="4FE4S_FER_1"/>
    <property type="match status" value="1"/>
</dbReference>
<sequence>MISVSNIERFAIHDGPGIRTTVFLKGCMLHCPWCANPETWGVQPVLMHDEKKCVHCRLCEKHCPQKAITFEPDFHIDYSLCRACGTCTQTCIPNALEISGKWMTAEEILDEATKDKKYYENSQGGITLSGGEPLFQFEESFELIQRIHEEEFHLALETTGNYSLEKLQKVEPYVDLFLMDCKHLDPEKLYHVTGADYDQIMENFAYLSKHCPQKVIVRMPVIWDFNQDQIEKIIEWAATLHFPEVDLLPYHSLGKNKWENLQMKYSYAQYPLMDKKDLMPAVEYGKKIGIRVKIGG</sequence>
<organism evidence="12 14">
    <name type="scientific">Faecalicoccus acidiformans</name>
    <dbReference type="NCBI Taxonomy" id="915173"/>
    <lineage>
        <taxon>Bacteria</taxon>
        <taxon>Bacillati</taxon>
        <taxon>Bacillota</taxon>
        <taxon>Erysipelotrichia</taxon>
        <taxon>Erysipelotrichales</taxon>
        <taxon>Erysipelotrichaceae</taxon>
        <taxon>Faecalicoccus</taxon>
    </lineage>
</organism>
<keyword evidence="4" id="KW-0949">S-adenosyl-L-methionine</keyword>
<dbReference type="GO" id="GO:0046872">
    <property type="term" value="F:metal ion binding"/>
    <property type="evidence" value="ECO:0007669"/>
    <property type="project" value="UniProtKB-KW"/>
</dbReference>
<comment type="cofactor">
    <cofactor evidence="1">
        <name>[4Fe-4S] cluster</name>
        <dbReference type="ChEBI" id="CHEBI:49883"/>
    </cofactor>
</comment>
<dbReference type="SFLD" id="SFLDG01118">
    <property type="entry name" value="activating_enzymes__group_2"/>
    <property type="match status" value="1"/>
</dbReference>
<accession>A0A7W8FYR4</accession>
<evidence type="ECO:0000256" key="3">
    <source>
        <dbReference type="ARBA" id="ARBA00022485"/>
    </source>
</evidence>
<gene>
    <name evidence="13" type="ORF">H5982_04850</name>
    <name evidence="12" type="ORF">HNQ43_000272</name>
</gene>
<dbReference type="InterPro" id="IPR040074">
    <property type="entry name" value="BssD/PflA/YjjW"/>
</dbReference>